<keyword evidence="3 7" id="KW-0813">Transport</keyword>
<dbReference type="Proteomes" id="UP000608522">
    <property type="component" value="Unassembled WGS sequence"/>
</dbReference>
<evidence type="ECO:0000256" key="1">
    <source>
        <dbReference type="ARBA" id="ARBA00004141"/>
    </source>
</evidence>
<dbReference type="PANTHER" id="PTHR31806:SF1">
    <property type="entry name" value="PURINE-CYTOSINE PERMEASE FCY2-RELATED"/>
    <property type="match status" value="1"/>
</dbReference>
<evidence type="ECO:0000256" key="4">
    <source>
        <dbReference type="ARBA" id="ARBA00022692"/>
    </source>
</evidence>
<evidence type="ECO:0000313" key="9">
    <source>
        <dbReference type="EMBL" id="GHI76006.1"/>
    </source>
</evidence>
<evidence type="ECO:0000256" key="5">
    <source>
        <dbReference type="ARBA" id="ARBA00022989"/>
    </source>
</evidence>
<sequence length="456" mass="47633">MWHVAPVWIAGNANVGTVAVGAAGVALGADLLWIIIAACAGSAFGAIFAALHSTQGPHLGLPQLIQSRPQFGYAGAGGVFVLALVNYIGFNTFACILAAQSLSVGIGLGKTASVLAVVTISAVIALLGYNWIHHATRWITPAFLISFAVLTVVAVGSDATVAAVAPIAHGFAWTPFLVVFGLAAGYQINWAIYVSDYTRYLPPTVSPRSMFWCTYLGMSLSSMWLATLGALLAARFVPGDAVAGVVAAGDAATAGFGRIVVLIGLLGLIATMAMNTYGSTLTLISMLDTFRDIRPTARLRTVAVLAVSAVVILLTFLASDDFLSSFGTYLTLLLYLFAPWTAINLVDYFLVRRGRYSIAQIFKADGIYGRINGRGLLAYTLGAAAEVPFMNTNAFIGPVTDAIGGADLAVFVGLAVGGTCYWLSYRGYDFAGEEAVLRSDNASGAPISATKSGRLI</sequence>
<gene>
    <name evidence="9" type="ORF">Sspor_15670</name>
</gene>
<comment type="similarity">
    <text evidence="2 7">Belongs to the purine-cytosine permease (2.A.39) family.</text>
</comment>
<feature type="transmembrane region" description="Helical" evidence="8">
    <location>
        <begin position="256"/>
        <end position="278"/>
    </location>
</feature>
<evidence type="ECO:0000256" key="3">
    <source>
        <dbReference type="ARBA" id="ARBA00022448"/>
    </source>
</evidence>
<feature type="transmembrane region" description="Helical" evidence="8">
    <location>
        <begin position="215"/>
        <end position="236"/>
    </location>
</feature>
<feature type="transmembrane region" description="Helical" evidence="8">
    <location>
        <begin position="111"/>
        <end position="132"/>
    </location>
</feature>
<evidence type="ECO:0000256" key="6">
    <source>
        <dbReference type="ARBA" id="ARBA00023136"/>
    </source>
</evidence>
<feature type="transmembrane region" description="Helical" evidence="8">
    <location>
        <begin position="71"/>
        <end position="99"/>
    </location>
</feature>
<dbReference type="InterPro" id="IPR001248">
    <property type="entry name" value="Pur-cyt_permease"/>
</dbReference>
<feature type="transmembrane region" description="Helical" evidence="8">
    <location>
        <begin position="144"/>
        <end position="165"/>
    </location>
</feature>
<evidence type="ECO:0000256" key="8">
    <source>
        <dbReference type="SAM" id="Phobius"/>
    </source>
</evidence>
<comment type="subcellular location">
    <subcellularLocation>
        <location evidence="1">Membrane</location>
        <topology evidence="1">Multi-pass membrane protein</topology>
    </subcellularLocation>
</comment>
<feature type="transmembrane region" description="Helical" evidence="8">
    <location>
        <begin position="171"/>
        <end position="194"/>
    </location>
</feature>
<keyword evidence="5 8" id="KW-1133">Transmembrane helix</keyword>
<reference evidence="10" key="1">
    <citation type="submission" date="2023-07" db="EMBL/GenBank/DDBJ databases">
        <title>Whole genome shotgun sequence of Streptomyces spororaveus NBRC 15456.</title>
        <authorList>
            <person name="Komaki H."/>
            <person name="Tamura T."/>
        </authorList>
    </citation>
    <scope>NUCLEOTIDE SEQUENCE [LARGE SCALE GENOMIC DNA]</scope>
    <source>
        <strain evidence="10">NBRC 15456</strain>
    </source>
</reference>
<dbReference type="Pfam" id="PF02133">
    <property type="entry name" value="Transp_cyt_pur"/>
    <property type="match status" value="1"/>
</dbReference>
<accession>A0ABQ3T6I7</accession>
<organism evidence="9 10">
    <name type="scientific">Streptomyces spororaveus</name>
    <dbReference type="NCBI Taxonomy" id="284039"/>
    <lineage>
        <taxon>Bacteria</taxon>
        <taxon>Bacillati</taxon>
        <taxon>Actinomycetota</taxon>
        <taxon>Actinomycetes</taxon>
        <taxon>Kitasatosporales</taxon>
        <taxon>Streptomycetaceae</taxon>
        <taxon>Streptomyces</taxon>
    </lineage>
</organism>
<feature type="transmembrane region" description="Helical" evidence="8">
    <location>
        <begin position="31"/>
        <end position="51"/>
    </location>
</feature>
<keyword evidence="10" id="KW-1185">Reference proteome</keyword>
<evidence type="ECO:0000313" key="10">
    <source>
        <dbReference type="Proteomes" id="UP000608522"/>
    </source>
</evidence>
<dbReference type="PIRSF" id="PIRSF002744">
    <property type="entry name" value="Pur-cyt_permease"/>
    <property type="match status" value="1"/>
</dbReference>
<proteinExistence type="inferred from homology"/>
<comment type="caution">
    <text evidence="9">The sequence shown here is derived from an EMBL/GenBank/DDBJ whole genome shotgun (WGS) entry which is preliminary data.</text>
</comment>
<evidence type="ECO:0000256" key="2">
    <source>
        <dbReference type="ARBA" id="ARBA00008974"/>
    </source>
</evidence>
<feature type="transmembrane region" description="Helical" evidence="8">
    <location>
        <begin position="299"/>
        <end position="317"/>
    </location>
</feature>
<dbReference type="EMBL" id="BNED01000005">
    <property type="protein sequence ID" value="GHI76006.1"/>
    <property type="molecule type" value="Genomic_DNA"/>
</dbReference>
<dbReference type="Gene3D" id="1.10.4160.10">
    <property type="entry name" value="Hydantoin permease"/>
    <property type="match status" value="1"/>
</dbReference>
<evidence type="ECO:0000256" key="7">
    <source>
        <dbReference type="PIRNR" id="PIRNR002744"/>
    </source>
</evidence>
<dbReference type="InterPro" id="IPR026030">
    <property type="entry name" value="Pur-cyt_permease_Fcy2/21/22"/>
</dbReference>
<keyword evidence="4 8" id="KW-0812">Transmembrane</keyword>
<name>A0ABQ3T6I7_9ACTN</name>
<feature type="transmembrane region" description="Helical" evidence="8">
    <location>
        <begin position="329"/>
        <end position="351"/>
    </location>
</feature>
<dbReference type="PANTHER" id="PTHR31806">
    <property type="entry name" value="PURINE-CYTOSINE PERMEASE FCY2-RELATED"/>
    <property type="match status" value="1"/>
</dbReference>
<protein>
    <submittedName>
        <fullName evidence="9">Cytosine permease</fullName>
    </submittedName>
</protein>
<keyword evidence="6 7" id="KW-0472">Membrane</keyword>